<name>A0A2H0BU73_9BACT</name>
<dbReference type="PRINTS" id="PR00096">
    <property type="entry name" value="GATASE"/>
</dbReference>
<dbReference type="PANTHER" id="PTHR11922">
    <property type="entry name" value="GMP SYNTHASE-RELATED"/>
    <property type="match status" value="1"/>
</dbReference>
<feature type="binding site" evidence="10">
    <location>
        <begin position="217"/>
        <end position="223"/>
    </location>
    <ligand>
        <name>ATP</name>
        <dbReference type="ChEBI" id="CHEBI:30616"/>
    </ligand>
</feature>
<dbReference type="InterPro" id="IPR017926">
    <property type="entry name" value="GATASE"/>
</dbReference>
<evidence type="ECO:0000256" key="2">
    <source>
        <dbReference type="ARBA" id="ARBA00005153"/>
    </source>
</evidence>
<feature type="domain" description="GMPS ATP-PPase" evidence="11">
    <location>
        <begin position="190"/>
        <end position="382"/>
    </location>
</feature>
<dbReference type="InterPro" id="IPR022955">
    <property type="entry name" value="GMP_synthase"/>
</dbReference>
<evidence type="ECO:0000259" key="11">
    <source>
        <dbReference type="PROSITE" id="PS51553"/>
    </source>
</evidence>
<dbReference type="InterPro" id="IPR014729">
    <property type="entry name" value="Rossmann-like_a/b/a_fold"/>
</dbReference>
<dbReference type="InterPro" id="IPR001674">
    <property type="entry name" value="GMP_synth_C"/>
</dbReference>
<dbReference type="NCBIfam" id="NF000848">
    <property type="entry name" value="PRK00074.1"/>
    <property type="match status" value="1"/>
</dbReference>
<organism evidence="12 13">
    <name type="scientific">Candidatus Roizmanbacteria bacterium CG22_combo_CG10-13_8_21_14_all_38_20</name>
    <dbReference type="NCBI Taxonomy" id="1974862"/>
    <lineage>
        <taxon>Bacteria</taxon>
        <taxon>Candidatus Roizmaniibacteriota</taxon>
    </lineage>
</organism>
<dbReference type="AlphaFoldDB" id="A0A2H0BU73"/>
<protein>
    <recommendedName>
        <fullName evidence="9">GMP synthase [glutamine-hydrolyzing]</fullName>
        <ecNumber evidence="9">6.3.5.2</ecNumber>
    </recommendedName>
    <alternativeName>
        <fullName evidence="9">GMP synthetase</fullName>
    </alternativeName>
    <alternativeName>
        <fullName evidence="9">Glutamine amidotransferase</fullName>
    </alternativeName>
</protein>
<dbReference type="CDD" id="cd01997">
    <property type="entry name" value="GMP_synthase_C"/>
    <property type="match status" value="1"/>
</dbReference>
<proteinExistence type="inferred from homology"/>
<feature type="active site" evidence="9">
    <location>
        <position position="164"/>
    </location>
</feature>
<dbReference type="Gene3D" id="3.40.50.620">
    <property type="entry name" value="HUPs"/>
    <property type="match status" value="1"/>
</dbReference>
<evidence type="ECO:0000256" key="3">
    <source>
        <dbReference type="ARBA" id="ARBA00022598"/>
    </source>
</evidence>
<comment type="subunit">
    <text evidence="9">Homodimer.</text>
</comment>
<dbReference type="FunFam" id="3.30.300.10:FF:000002">
    <property type="entry name" value="GMP synthase [glutamine-hydrolyzing]"/>
    <property type="match status" value="1"/>
</dbReference>
<dbReference type="FunFam" id="3.40.50.880:FF:000001">
    <property type="entry name" value="GMP synthase [glutamine-hydrolyzing]"/>
    <property type="match status" value="1"/>
</dbReference>
<evidence type="ECO:0000256" key="5">
    <source>
        <dbReference type="ARBA" id="ARBA00022749"/>
    </source>
</evidence>
<evidence type="ECO:0000256" key="9">
    <source>
        <dbReference type="HAMAP-Rule" id="MF_00344"/>
    </source>
</evidence>
<dbReference type="Gene3D" id="3.40.50.880">
    <property type="match status" value="1"/>
</dbReference>
<sequence length="507" mass="57102">MIVIVDFGSQTTHLIGRRIRDFGVDVTIIEPERALRQAQDLRPKGIILSGGPASVYARSAPTIDKKVFDLGIPILGICYGWQLTAHLLNGEVKSGKKEYGPTTLKIDDYSDLFYGLPRETRVFESHGDTVYKMPKGFKVIAKTGSVENAAVREDKRKIYGVQFHPEMHHTKQGRQILKNFITIICNIGVHPVRINTNSIIQEIREKVGDKQVIGAFSGGTDSAIAGALVAKAIGKQFIPIYIDSGLMREGTLERIKSDFPKVLGIKVQVINTRKEFLKRLKSVTDPEKKRKTIGNLYIELFEREIKKYKNVAFLLQGTTYADFIQAKGQGKEKSAHIKSHHNVGGLPKNMKLKLLEPLRYYYTDQVRKIGLLLKLPKDIVFQQPFPGPGHAVRIVGEVTESRLDQQIMADAIVVDELKKSGWYDKVFQCWSVMTGTNSTGVKGDERFYGEVVALRIVDSKDRMTADWSRIPHKVLARLSTRIVNEVPEISRVVYDITTKPPATMEWE</sequence>
<dbReference type="GO" id="GO:0005829">
    <property type="term" value="C:cytosol"/>
    <property type="evidence" value="ECO:0007669"/>
    <property type="project" value="TreeGrafter"/>
</dbReference>
<dbReference type="UniPathway" id="UPA00189">
    <property type="reaction ID" value="UER00296"/>
</dbReference>
<feature type="active site" evidence="9">
    <location>
        <position position="166"/>
    </location>
</feature>
<reference evidence="12 13" key="1">
    <citation type="submission" date="2017-09" db="EMBL/GenBank/DDBJ databases">
        <title>Depth-based differentiation of microbial function through sediment-hosted aquifers and enrichment of novel symbionts in the deep terrestrial subsurface.</title>
        <authorList>
            <person name="Probst A.J."/>
            <person name="Ladd B."/>
            <person name="Jarett J.K."/>
            <person name="Geller-Mcgrath D.E."/>
            <person name="Sieber C.M."/>
            <person name="Emerson J.B."/>
            <person name="Anantharaman K."/>
            <person name="Thomas B.C."/>
            <person name="Malmstrom R."/>
            <person name="Stieglmeier M."/>
            <person name="Klingl A."/>
            <person name="Woyke T."/>
            <person name="Ryan C.M."/>
            <person name="Banfield J.F."/>
        </authorList>
    </citation>
    <scope>NUCLEOTIDE SEQUENCE [LARGE SCALE GENOMIC DNA]</scope>
    <source>
        <strain evidence="12">CG22_combo_CG10-13_8_21_14_all_38_20</strain>
    </source>
</reference>
<evidence type="ECO:0000256" key="6">
    <source>
        <dbReference type="ARBA" id="ARBA00022755"/>
    </source>
</evidence>
<dbReference type="InterPro" id="IPR022310">
    <property type="entry name" value="NAD/GMP_synthase"/>
</dbReference>
<dbReference type="Proteomes" id="UP000231246">
    <property type="component" value="Unassembled WGS sequence"/>
</dbReference>
<dbReference type="InterPro" id="IPR029062">
    <property type="entry name" value="Class_I_gatase-like"/>
</dbReference>
<dbReference type="InterPro" id="IPR025777">
    <property type="entry name" value="GMPS_ATP_PPase_dom"/>
</dbReference>
<dbReference type="HAMAP" id="MF_00344">
    <property type="entry name" value="GMP_synthase"/>
    <property type="match status" value="1"/>
</dbReference>
<keyword evidence="6 9" id="KW-0658">Purine biosynthesis</keyword>
<comment type="caution">
    <text evidence="12">The sequence shown here is derived from an EMBL/GenBank/DDBJ whole genome shotgun (WGS) entry which is preliminary data.</text>
</comment>
<gene>
    <name evidence="9" type="primary">guaA</name>
    <name evidence="12" type="ORF">COW99_05500</name>
</gene>
<dbReference type="Gene3D" id="3.30.300.10">
    <property type="match status" value="1"/>
</dbReference>
<dbReference type="GO" id="GO:0003921">
    <property type="term" value="F:GMP synthase activity"/>
    <property type="evidence" value="ECO:0007669"/>
    <property type="project" value="InterPro"/>
</dbReference>
<evidence type="ECO:0000256" key="8">
    <source>
        <dbReference type="ARBA" id="ARBA00022962"/>
    </source>
</evidence>
<dbReference type="PANTHER" id="PTHR11922:SF2">
    <property type="entry name" value="GMP SYNTHASE [GLUTAMINE-HYDROLYZING]"/>
    <property type="match status" value="1"/>
</dbReference>
<dbReference type="NCBIfam" id="TIGR00884">
    <property type="entry name" value="guaA_Cterm"/>
    <property type="match status" value="1"/>
</dbReference>
<comment type="catalytic activity">
    <reaction evidence="9">
        <text>XMP + L-glutamine + ATP + H2O = GMP + L-glutamate + AMP + diphosphate + 2 H(+)</text>
        <dbReference type="Rhea" id="RHEA:11680"/>
        <dbReference type="ChEBI" id="CHEBI:15377"/>
        <dbReference type="ChEBI" id="CHEBI:15378"/>
        <dbReference type="ChEBI" id="CHEBI:29985"/>
        <dbReference type="ChEBI" id="CHEBI:30616"/>
        <dbReference type="ChEBI" id="CHEBI:33019"/>
        <dbReference type="ChEBI" id="CHEBI:57464"/>
        <dbReference type="ChEBI" id="CHEBI:58115"/>
        <dbReference type="ChEBI" id="CHEBI:58359"/>
        <dbReference type="ChEBI" id="CHEBI:456215"/>
        <dbReference type="EC" id="6.3.5.2"/>
    </reaction>
</comment>
<comment type="function">
    <text evidence="1 9">Catalyzes the synthesis of GMP from XMP.</text>
</comment>
<dbReference type="CDD" id="cd01742">
    <property type="entry name" value="GATase1_GMP_Synthase"/>
    <property type="match status" value="1"/>
</dbReference>
<dbReference type="SUPFAM" id="SSF54810">
    <property type="entry name" value="GMP synthetase C-terminal dimerisation domain"/>
    <property type="match status" value="1"/>
</dbReference>
<comment type="pathway">
    <text evidence="2 9">Purine metabolism; GMP biosynthesis; GMP from XMP (L-Gln route): step 1/1.</text>
</comment>
<dbReference type="PROSITE" id="PS51553">
    <property type="entry name" value="GMPS_ATP_PPASE"/>
    <property type="match status" value="1"/>
</dbReference>
<dbReference type="SUPFAM" id="SSF52317">
    <property type="entry name" value="Class I glutamine amidotransferase-like"/>
    <property type="match status" value="1"/>
</dbReference>
<dbReference type="Pfam" id="PF02540">
    <property type="entry name" value="NAD_synthase"/>
    <property type="match status" value="1"/>
</dbReference>
<keyword evidence="7 9" id="KW-0067">ATP-binding</keyword>
<dbReference type="InterPro" id="IPR004739">
    <property type="entry name" value="GMP_synth_GATase"/>
</dbReference>
<dbReference type="GO" id="GO:0005524">
    <property type="term" value="F:ATP binding"/>
    <property type="evidence" value="ECO:0007669"/>
    <property type="project" value="UniProtKB-UniRule"/>
</dbReference>
<keyword evidence="8 9" id="KW-0315">Glutamine amidotransferase</keyword>
<keyword evidence="5 9" id="KW-0332">GMP biosynthesis</keyword>
<accession>A0A2H0BU73</accession>
<dbReference type="NCBIfam" id="TIGR00888">
    <property type="entry name" value="guaA_Nterm"/>
    <property type="match status" value="1"/>
</dbReference>
<dbReference type="Pfam" id="PF00117">
    <property type="entry name" value="GATase"/>
    <property type="match status" value="1"/>
</dbReference>
<dbReference type="EC" id="6.3.5.2" evidence="9"/>
<feature type="active site" description="Nucleophile" evidence="9">
    <location>
        <position position="78"/>
    </location>
</feature>
<evidence type="ECO:0000313" key="13">
    <source>
        <dbReference type="Proteomes" id="UP000231246"/>
    </source>
</evidence>
<evidence type="ECO:0000256" key="7">
    <source>
        <dbReference type="ARBA" id="ARBA00022840"/>
    </source>
</evidence>
<dbReference type="Pfam" id="PF00958">
    <property type="entry name" value="GMP_synt_C"/>
    <property type="match status" value="1"/>
</dbReference>
<evidence type="ECO:0000256" key="10">
    <source>
        <dbReference type="PROSITE-ProRule" id="PRU00886"/>
    </source>
</evidence>
<dbReference type="EMBL" id="PCTA01000033">
    <property type="protein sequence ID" value="PIP61212.1"/>
    <property type="molecule type" value="Genomic_DNA"/>
</dbReference>
<keyword evidence="4 9" id="KW-0547">Nucleotide-binding</keyword>
<keyword evidence="3 9" id="KW-0436">Ligase</keyword>
<evidence type="ECO:0000313" key="12">
    <source>
        <dbReference type="EMBL" id="PIP61212.1"/>
    </source>
</evidence>
<dbReference type="SUPFAM" id="SSF52402">
    <property type="entry name" value="Adenine nucleotide alpha hydrolases-like"/>
    <property type="match status" value="1"/>
</dbReference>
<evidence type="ECO:0000256" key="4">
    <source>
        <dbReference type="ARBA" id="ARBA00022741"/>
    </source>
</evidence>
<evidence type="ECO:0000256" key="1">
    <source>
        <dbReference type="ARBA" id="ARBA00002332"/>
    </source>
</evidence>
<dbReference type="PRINTS" id="PR00097">
    <property type="entry name" value="ANTSNTHASEII"/>
</dbReference>
<dbReference type="PROSITE" id="PS51273">
    <property type="entry name" value="GATASE_TYPE_1"/>
    <property type="match status" value="1"/>
</dbReference>